<evidence type="ECO:0000256" key="6">
    <source>
        <dbReference type="ARBA" id="ARBA00023136"/>
    </source>
</evidence>
<proteinExistence type="inferred from homology"/>
<evidence type="ECO:0000256" key="2">
    <source>
        <dbReference type="ARBA" id="ARBA00022448"/>
    </source>
</evidence>
<dbReference type="Gene3D" id="1.10.3720.10">
    <property type="entry name" value="MetI-like"/>
    <property type="match status" value="1"/>
</dbReference>
<feature type="transmembrane region" description="Helical" evidence="7">
    <location>
        <begin position="115"/>
        <end position="134"/>
    </location>
</feature>
<name>A0A1F4R8D4_UNCSA</name>
<dbReference type="PANTHER" id="PTHR32243">
    <property type="entry name" value="MALTOSE TRANSPORT SYSTEM PERMEASE-RELATED"/>
    <property type="match status" value="1"/>
</dbReference>
<feature type="transmembrane region" description="Helical" evidence="7">
    <location>
        <begin position="155"/>
        <end position="177"/>
    </location>
</feature>
<organism evidence="9 10">
    <name type="scientific">candidate division WOR-1 bacterium RIFCSPLOWO2_02_FULL_46_20</name>
    <dbReference type="NCBI Taxonomy" id="1802567"/>
    <lineage>
        <taxon>Bacteria</taxon>
        <taxon>Bacillati</taxon>
        <taxon>Saganbacteria</taxon>
    </lineage>
</organism>
<dbReference type="EMBL" id="METP01000050">
    <property type="protein sequence ID" value="OGC04495.1"/>
    <property type="molecule type" value="Genomic_DNA"/>
</dbReference>
<dbReference type="SUPFAM" id="SSF161098">
    <property type="entry name" value="MetI-like"/>
    <property type="match status" value="1"/>
</dbReference>
<evidence type="ECO:0000256" key="4">
    <source>
        <dbReference type="ARBA" id="ARBA00022692"/>
    </source>
</evidence>
<evidence type="ECO:0000256" key="3">
    <source>
        <dbReference type="ARBA" id="ARBA00022475"/>
    </source>
</evidence>
<feature type="domain" description="ABC transmembrane type-1" evidence="8">
    <location>
        <begin position="37"/>
        <end position="233"/>
    </location>
</feature>
<comment type="caution">
    <text evidence="9">The sequence shown here is derived from an EMBL/GenBank/DDBJ whole genome shotgun (WGS) entry which is preliminary data.</text>
</comment>
<evidence type="ECO:0000313" key="10">
    <source>
        <dbReference type="Proteomes" id="UP000176938"/>
    </source>
</evidence>
<keyword evidence="6 7" id="KW-0472">Membrane</keyword>
<dbReference type="AlphaFoldDB" id="A0A1F4R8D4"/>
<dbReference type="Pfam" id="PF00528">
    <property type="entry name" value="BPD_transp_1"/>
    <property type="match status" value="1"/>
</dbReference>
<keyword evidence="4 7" id="KW-0812">Transmembrane</keyword>
<keyword evidence="5 7" id="KW-1133">Transmembrane helix</keyword>
<dbReference type="InterPro" id="IPR035906">
    <property type="entry name" value="MetI-like_sf"/>
</dbReference>
<sequence length="248" mass="28038">MNSKQIVAQALLPQGHLLVRWHNYIDMWRNVNFGLYLKNSLIICGFTMVFAMIFATFAAYALSRFRFPGADIFSNAILATQMVPMIMYLIPLYIMFVRFTIMTGIPVKGTYPGMILIYSAWFLPFSIWILRGFFAAIPKELEEAALIDGCSRLRVFWHIALPLAIPGIIATGIYVFLTAWDELMFAWVLTDADTMTIPVGIRLFVGNYQNRFDLMMAAAVVATLPVVVLFFMLQRHIVRGLTAGAVKG</sequence>
<evidence type="ECO:0000256" key="7">
    <source>
        <dbReference type="RuleBase" id="RU363032"/>
    </source>
</evidence>
<protein>
    <submittedName>
        <fullName evidence="9">ABC transporter permease</fullName>
    </submittedName>
</protein>
<feature type="transmembrane region" description="Helical" evidence="7">
    <location>
        <begin position="72"/>
        <end position="95"/>
    </location>
</feature>
<dbReference type="InterPro" id="IPR050901">
    <property type="entry name" value="BP-dep_ABC_trans_perm"/>
</dbReference>
<dbReference type="InterPro" id="IPR000515">
    <property type="entry name" value="MetI-like"/>
</dbReference>
<comment type="subcellular location">
    <subcellularLocation>
        <location evidence="1 7">Cell membrane</location>
        <topology evidence="1 7">Multi-pass membrane protein</topology>
    </subcellularLocation>
</comment>
<dbReference type="PROSITE" id="PS50928">
    <property type="entry name" value="ABC_TM1"/>
    <property type="match status" value="1"/>
</dbReference>
<dbReference type="GO" id="GO:0055085">
    <property type="term" value="P:transmembrane transport"/>
    <property type="evidence" value="ECO:0007669"/>
    <property type="project" value="InterPro"/>
</dbReference>
<dbReference type="CDD" id="cd06261">
    <property type="entry name" value="TM_PBP2"/>
    <property type="match status" value="1"/>
</dbReference>
<dbReference type="GO" id="GO:0005886">
    <property type="term" value="C:plasma membrane"/>
    <property type="evidence" value="ECO:0007669"/>
    <property type="project" value="UniProtKB-SubCell"/>
</dbReference>
<keyword evidence="3" id="KW-1003">Cell membrane</keyword>
<gene>
    <name evidence="9" type="ORF">A3H38_02135</name>
</gene>
<evidence type="ECO:0000313" key="9">
    <source>
        <dbReference type="EMBL" id="OGC04495.1"/>
    </source>
</evidence>
<keyword evidence="2 7" id="KW-0813">Transport</keyword>
<dbReference type="Proteomes" id="UP000176938">
    <property type="component" value="Unassembled WGS sequence"/>
</dbReference>
<reference evidence="9 10" key="1">
    <citation type="journal article" date="2016" name="Nat. Commun.">
        <title>Thousands of microbial genomes shed light on interconnected biogeochemical processes in an aquifer system.</title>
        <authorList>
            <person name="Anantharaman K."/>
            <person name="Brown C.T."/>
            <person name="Hug L.A."/>
            <person name="Sharon I."/>
            <person name="Castelle C.J."/>
            <person name="Probst A.J."/>
            <person name="Thomas B.C."/>
            <person name="Singh A."/>
            <person name="Wilkins M.J."/>
            <person name="Karaoz U."/>
            <person name="Brodie E.L."/>
            <person name="Williams K.H."/>
            <person name="Hubbard S.S."/>
            <person name="Banfield J.F."/>
        </authorList>
    </citation>
    <scope>NUCLEOTIDE SEQUENCE [LARGE SCALE GENOMIC DNA]</scope>
</reference>
<comment type="similarity">
    <text evidence="7">Belongs to the binding-protein-dependent transport system permease family.</text>
</comment>
<feature type="transmembrane region" description="Helical" evidence="7">
    <location>
        <begin position="40"/>
        <end position="60"/>
    </location>
</feature>
<feature type="transmembrane region" description="Helical" evidence="7">
    <location>
        <begin position="214"/>
        <end position="233"/>
    </location>
</feature>
<evidence type="ECO:0000259" key="8">
    <source>
        <dbReference type="PROSITE" id="PS50928"/>
    </source>
</evidence>
<dbReference type="PANTHER" id="PTHR32243:SF18">
    <property type="entry name" value="INNER MEMBRANE ABC TRANSPORTER PERMEASE PROTEIN YCJP"/>
    <property type="match status" value="1"/>
</dbReference>
<accession>A0A1F4R8D4</accession>
<evidence type="ECO:0000256" key="1">
    <source>
        <dbReference type="ARBA" id="ARBA00004651"/>
    </source>
</evidence>
<evidence type="ECO:0000256" key="5">
    <source>
        <dbReference type="ARBA" id="ARBA00022989"/>
    </source>
</evidence>